<organism evidence="2 3">
    <name type="scientific">Ancylostoma ceylanicum</name>
    <dbReference type="NCBI Taxonomy" id="53326"/>
    <lineage>
        <taxon>Eukaryota</taxon>
        <taxon>Metazoa</taxon>
        <taxon>Ecdysozoa</taxon>
        <taxon>Nematoda</taxon>
        <taxon>Chromadorea</taxon>
        <taxon>Rhabditida</taxon>
        <taxon>Rhabditina</taxon>
        <taxon>Rhabditomorpha</taxon>
        <taxon>Strongyloidea</taxon>
        <taxon>Ancylostomatidae</taxon>
        <taxon>Ancylostomatinae</taxon>
        <taxon>Ancylostoma</taxon>
    </lineage>
</organism>
<evidence type="ECO:0000256" key="1">
    <source>
        <dbReference type="SAM" id="Phobius"/>
    </source>
</evidence>
<name>A0A016RZN1_9BILA</name>
<feature type="transmembrane region" description="Helical" evidence="1">
    <location>
        <begin position="131"/>
        <end position="149"/>
    </location>
</feature>
<feature type="transmembrane region" description="Helical" evidence="1">
    <location>
        <begin position="53"/>
        <end position="79"/>
    </location>
</feature>
<keyword evidence="3" id="KW-1185">Reference proteome</keyword>
<reference evidence="3" key="1">
    <citation type="journal article" date="2015" name="Nat. Genet.">
        <title>The genome and transcriptome of the zoonotic hookworm Ancylostoma ceylanicum identify infection-specific gene families.</title>
        <authorList>
            <person name="Schwarz E.M."/>
            <person name="Hu Y."/>
            <person name="Antoshechkin I."/>
            <person name="Miller M.M."/>
            <person name="Sternberg P.W."/>
            <person name="Aroian R.V."/>
        </authorList>
    </citation>
    <scope>NUCLEOTIDE SEQUENCE</scope>
    <source>
        <strain evidence="3">HY135</strain>
    </source>
</reference>
<comment type="caution">
    <text evidence="2">The sequence shown here is derived from an EMBL/GenBank/DDBJ whole genome shotgun (WGS) entry which is preliminary data.</text>
</comment>
<evidence type="ECO:0000313" key="2">
    <source>
        <dbReference type="EMBL" id="EYB83850.1"/>
    </source>
</evidence>
<accession>A0A016RZN1</accession>
<dbReference type="OrthoDB" id="5827259at2759"/>
<proteinExistence type="predicted"/>
<feature type="transmembrane region" description="Helical" evidence="1">
    <location>
        <begin position="186"/>
        <end position="205"/>
    </location>
</feature>
<sequence length="308" mass="35491">MSYNCTVESYPMIGTARILYGCSCLLLILCSLLLQAIFAMVCQRMKGWKSNFAFFLLQLMAFFSILSYVGLFVSYVHGIMLFESTSLSRITGSNYQGSFFSYVITNTCLTIHRLFYTILPIKAQFILTERVLKICVLSIFSFYISYLAFTLTPLASVVYCPANFFFYFEARRFYPLLSMMNQVSNFLVGVVNVSAYCVMFGTLFLKGSLTFKRNDEIRMTVQAALVSFCELLFFLYWEYGPTTGLPEFWRRALDGYSMLIYFDVLILPYVILNKSVKTEMKDIFLKNKSTSTVKVSSVHLKAFHRRSI</sequence>
<evidence type="ECO:0000313" key="3">
    <source>
        <dbReference type="Proteomes" id="UP000024635"/>
    </source>
</evidence>
<feature type="transmembrane region" description="Helical" evidence="1">
    <location>
        <begin position="217"/>
        <end position="236"/>
    </location>
</feature>
<feature type="transmembrane region" description="Helical" evidence="1">
    <location>
        <begin position="18"/>
        <end position="41"/>
    </location>
</feature>
<feature type="transmembrane region" description="Helical" evidence="1">
    <location>
        <begin position="99"/>
        <end position="119"/>
    </location>
</feature>
<dbReference type="Proteomes" id="UP000024635">
    <property type="component" value="Unassembled WGS sequence"/>
</dbReference>
<keyword evidence="1" id="KW-1133">Transmembrane helix</keyword>
<keyword evidence="1" id="KW-0812">Transmembrane</keyword>
<keyword evidence="1" id="KW-0472">Membrane</keyword>
<dbReference type="EMBL" id="JARK01001664">
    <property type="protein sequence ID" value="EYB83850.1"/>
    <property type="molecule type" value="Genomic_DNA"/>
</dbReference>
<protein>
    <recommendedName>
        <fullName evidence="4">Serpentine receptor class gamma</fullName>
    </recommendedName>
</protein>
<dbReference type="AlphaFoldDB" id="A0A016RZN1"/>
<feature type="transmembrane region" description="Helical" evidence="1">
    <location>
        <begin position="256"/>
        <end position="272"/>
    </location>
</feature>
<gene>
    <name evidence="2" type="primary">Acey_s0328.g2644</name>
    <name evidence="2" type="ORF">Y032_0328g2644</name>
</gene>
<evidence type="ECO:0008006" key="4">
    <source>
        <dbReference type="Google" id="ProtNLM"/>
    </source>
</evidence>